<keyword evidence="4" id="KW-1185">Reference proteome</keyword>
<protein>
    <submittedName>
        <fullName evidence="3">Hamartin domain containing protein</fullName>
    </submittedName>
</protein>
<keyword evidence="2" id="KW-0472">Membrane</keyword>
<feature type="region of interest" description="Disordered" evidence="1">
    <location>
        <begin position="178"/>
        <end position="197"/>
    </location>
</feature>
<evidence type="ECO:0000313" key="3">
    <source>
        <dbReference type="EMBL" id="KAI1510220.1"/>
    </source>
</evidence>
<feature type="compositionally biased region" description="Polar residues" evidence="1">
    <location>
        <begin position="89"/>
        <end position="121"/>
    </location>
</feature>
<organism evidence="3 4">
    <name type="scientific">Pyrenophora tritici-repentis</name>
    <dbReference type="NCBI Taxonomy" id="45151"/>
    <lineage>
        <taxon>Eukaryota</taxon>
        <taxon>Fungi</taxon>
        <taxon>Dikarya</taxon>
        <taxon>Ascomycota</taxon>
        <taxon>Pezizomycotina</taxon>
        <taxon>Dothideomycetes</taxon>
        <taxon>Pleosporomycetidae</taxon>
        <taxon>Pleosporales</taxon>
        <taxon>Pleosporineae</taxon>
        <taxon>Pleosporaceae</taxon>
        <taxon>Pyrenophora</taxon>
    </lineage>
</organism>
<feature type="region of interest" description="Disordered" evidence="1">
    <location>
        <begin position="89"/>
        <end position="159"/>
    </location>
</feature>
<feature type="region of interest" description="Disordered" evidence="1">
    <location>
        <begin position="246"/>
        <end position="306"/>
    </location>
</feature>
<dbReference type="OrthoDB" id="3695702at2759"/>
<keyword evidence="2" id="KW-0812">Transmembrane</keyword>
<sequence>MHLPVTTAIAASSVLSGARYDTSSYKTSDALSTYAPVLVMRQDASASRPQTTMASTVRTTSVVSITSQSLSSTMVSVSDTKTVASSLLPSAPTTTATSHLGTSSVATETITSHSGTSSAPMTTATSHAGTSSAATSTPPTSTPATSAPATSTPATSTSIKSVSTTSTAATYTVANSTAAASATHSAEPTSGSTPWATKGKIAGIVVGSVLGLVFLGLLGYALFAASRGINVCNCCSDCFGKRDDDEEPGCLPSRSSDTYPFPERNNPGPGTGYYRPARPLMQDPLPLTMPHQVKDERAGKLQRKRG</sequence>
<evidence type="ECO:0000256" key="2">
    <source>
        <dbReference type="SAM" id="Phobius"/>
    </source>
</evidence>
<reference evidence="4" key="1">
    <citation type="journal article" date="2022" name="Microb. Genom.">
        <title>A global pangenome for the wheat fungal pathogen Pyrenophora tritici-repentis and prediction of effector protein structural homology.</title>
        <authorList>
            <person name="Moolhuijzen P.M."/>
            <person name="See P.T."/>
            <person name="Shi G."/>
            <person name="Powell H.R."/>
            <person name="Cockram J."/>
            <person name="Jorgensen L.N."/>
            <person name="Benslimane H."/>
            <person name="Strelkov S.E."/>
            <person name="Turner J."/>
            <person name="Liu Z."/>
            <person name="Moffat C.S."/>
        </authorList>
    </citation>
    <scope>NUCLEOTIDE SEQUENCE [LARGE SCALE GENOMIC DNA]</scope>
</reference>
<keyword evidence="2" id="KW-1133">Transmembrane helix</keyword>
<comment type="caution">
    <text evidence="3">The sequence shown here is derived from an EMBL/GenBank/DDBJ whole genome shotgun (WGS) entry which is preliminary data.</text>
</comment>
<gene>
    <name evidence="3" type="ORF">Ptr86124_010666</name>
</gene>
<dbReference type="AlphaFoldDB" id="A0A2W1FJD3"/>
<evidence type="ECO:0000313" key="4">
    <source>
        <dbReference type="Proteomes" id="UP000249757"/>
    </source>
</evidence>
<accession>A0A2W1FJD3</accession>
<feature type="compositionally biased region" description="Low complexity" evidence="1">
    <location>
        <begin position="122"/>
        <end position="159"/>
    </location>
</feature>
<name>A0A2W1FJD3_9PLEO</name>
<proteinExistence type="predicted"/>
<dbReference type="EMBL" id="NRDI02000017">
    <property type="protein sequence ID" value="KAI1510220.1"/>
    <property type="molecule type" value="Genomic_DNA"/>
</dbReference>
<dbReference type="Proteomes" id="UP000249757">
    <property type="component" value="Unassembled WGS sequence"/>
</dbReference>
<feature type="compositionally biased region" description="Low complexity" evidence="1">
    <location>
        <begin position="178"/>
        <end position="190"/>
    </location>
</feature>
<feature type="transmembrane region" description="Helical" evidence="2">
    <location>
        <begin position="201"/>
        <end position="223"/>
    </location>
</feature>
<evidence type="ECO:0000256" key="1">
    <source>
        <dbReference type="SAM" id="MobiDB-lite"/>
    </source>
</evidence>